<dbReference type="PANTHER" id="PTHR43792">
    <property type="entry name" value="GNAT FAMILY, PUTATIVE (AFU_ORTHOLOGUE AFUA_3G00765)-RELATED-RELATED"/>
    <property type="match status" value="1"/>
</dbReference>
<comment type="caution">
    <text evidence="2">The sequence shown here is derived from an EMBL/GenBank/DDBJ whole genome shotgun (WGS) entry which is preliminary data.</text>
</comment>
<dbReference type="EMBL" id="JBHUII010000004">
    <property type="protein sequence ID" value="MFD2205830.1"/>
    <property type="molecule type" value="Genomic_DNA"/>
</dbReference>
<dbReference type="InterPro" id="IPR051531">
    <property type="entry name" value="N-acetyltransferase"/>
</dbReference>
<dbReference type="Pfam" id="PF13302">
    <property type="entry name" value="Acetyltransf_3"/>
    <property type="match status" value="1"/>
</dbReference>
<dbReference type="InterPro" id="IPR016181">
    <property type="entry name" value="Acyl_CoA_acyltransferase"/>
</dbReference>
<evidence type="ECO:0000313" key="3">
    <source>
        <dbReference type="Proteomes" id="UP001597294"/>
    </source>
</evidence>
<keyword evidence="3" id="KW-1185">Reference proteome</keyword>
<organism evidence="2 3">
    <name type="scientific">Kiloniella antarctica</name>
    <dbReference type="NCBI Taxonomy" id="1550907"/>
    <lineage>
        <taxon>Bacteria</taxon>
        <taxon>Pseudomonadati</taxon>
        <taxon>Pseudomonadota</taxon>
        <taxon>Alphaproteobacteria</taxon>
        <taxon>Rhodospirillales</taxon>
        <taxon>Kiloniellaceae</taxon>
        <taxon>Kiloniella</taxon>
    </lineage>
</organism>
<dbReference type="PROSITE" id="PS51186">
    <property type="entry name" value="GNAT"/>
    <property type="match status" value="1"/>
</dbReference>
<keyword evidence="2" id="KW-0012">Acyltransferase</keyword>
<dbReference type="InterPro" id="IPR000182">
    <property type="entry name" value="GNAT_dom"/>
</dbReference>
<dbReference type="PANTHER" id="PTHR43792:SF1">
    <property type="entry name" value="N-ACETYLTRANSFERASE DOMAIN-CONTAINING PROTEIN"/>
    <property type="match status" value="1"/>
</dbReference>
<keyword evidence="2" id="KW-0808">Transferase</keyword>
<dbReference type="Proteomes" id="UP001597294">
    <property type="component" value="Unassembled WGS sequence"/>
</dbReference>
<gene>
    <name evidence="2" type="ORF">ACFSKO_09420</name>
</gene>
<evidence type="ECO:0000259" key="1">
    <source>
        <dbReference type="PROSITE" id="PS51186"/>
    </source>
</evidence>
<feature type="domain" description="N-acetyltransferase" evidence="1">
    <location>
        <begin position="12"/>
        <end position="172"/>
    </location>
</feature>
<accession>A0ABW5BK74</accession>
<name>A0ABW5BK74_9PROT</name>
<dbReference type="EC" id="2.3.-.-" evidence="2"/>
<dbReference type="SUPFAM" id="SSF55729">
    <property type="entry name" value="Acyl-CoA N-acyltransferases (Nat)"/>
    <property type="match status" value="1"/>
</dbReference>
<protein>
    <submittedName>
        <fullName evidence="2">GNAT family N-acetyltransferase</fullName>
        <ecNumber evidence="2">2.3.-.-</ecNumber>
    </submittedName>
</protein>
<reference evidence="3" key="1">
    <citation type="journal article" date="2019" name="Int. J. Syst. Evol. Microbiol.">
        <title>The Global Catalogue of Microorganisms (GCM) 10K type strain sequencing project: providing services to taxonomists for standard genome sequencing and annotation.</title>
        <authorList>
            <consortium name="The Broad Institute Genomics Platform"/>
            <consortium name="The Broad Institute Genome Sequencing Center for Infectious Disease"/>
            <person name="Wu L."/>
            <person name="Ma J."/>
        </authorList>
    </citation>
    <scope>NUCLEOTIDE SEQUENCE [LARGE SCALE GENOMIC DNA]</scope>
    <source>
        <strain evidence="3">CGMCC 4.7192</strain>
    </source>
</reference>
<proteinExistence type="predicted"/>
<evidence type="ECO:0000313" key="2">
    <source>
        <dbReference type="EMBL" id="MFD2205830.1"/>
    </source>
</evidence>
<dbReference type="RefSeq" id="WP_380250820.1">
    <property type="nucleotide sequence ID" value="NZ_JBHUII010000004.1"/>
</dbReference>
<dbReference type="GO" id="GO:0016746">
    <property type="term" value="F:acyltransferase activity"/>
    <property type="evidence" value="ECO:0007669"/>
    <property type="project" value="UniProtKB-KW"/>
</dbReference>
<dbReference type="Gene3D" id="3.40.630.30">
    <property type="match status" value="1"/>
</dbReference>
<sequence>MNSAPTLETQRLILRPHRRADFDAYAKMFASNRAVHMGQLDRRHAWYAYAAEVGHWALMGFGPWALELKENQKLKKNDPVVGQVAILWHDHFPEPELGWLLFEGYEGKGLAFEAATAARNWAFENKIVETLVSYIAPENCRSIALAERLGAVINTQGKAADNDDIVYRHPVQND</sequence>